<dbReference type="PROSITE" id="PS51706">
    <property type="entry name" value="G_ENGB"/>
    <property type="match status" value="1"/>
</dbReference>
<proteinExistence type="predicted"/>
<dbReference type="PANTHER" id="PTHR46498">
    <property type="entry name" value="GTP-BINDING PROTEIN 8"/>
    <property type="match status" value="1"/>
</dbReference>
<dbReference type="CDD" id="cd01876">
    <property type="entry name" value="YihA_EngB"/>
    <property type="match status" value="1"/>
</dbReference>
<dbReference type="InterPro" id="IPR027417">
    <property type="entry name" value="P-loop_NTPase"/>
</dbReference>
<keyword evidence="7" id="KW-1185">Reference proteome</keyword>
<dbReference type="EMBL" id="BMAW01082325">
    <property type="protein sequence ID" value="GFU28611.1"/>
    <property type="molecule type" value="Genomic_DNA"/>
</dbReference>
<dbReference type="GO" id="GO:0005525">
    <property type="term" value="F:GTP binding"/>
    <property type="evidence" value="ECO:0007669"/>
    <property type="project" value="UniProtKB-KW"/>
</dbReference>
<dbReference type="AlphaFoldDB" id="A0A8X6QRV5"/>
<reference evidence="6" key="1">
    <citation type="submission" date="2020-08" db="EMBL/GenBank/DDBJ databases">
        <title>Multicomponent nature underlies the extraordinary mechanical properties of spider dragline silk.</title>
        <authorList>
            <person name="Kono N."/>
            <person name="Nakamura H."/>
            <person name="Mori M."/>
            <person name="Yoshida Y."/>
            <person name="Ohtoshi R."/>
            <person name="Malay A.D."/>
            <person name="Moran D.A.P."/>
            <person name="Tomita M."/>
            <person name="Numata K."/>
            <person name="Arakawa K."/>
        </authorList>
    </citation>
    <scope>NUCLEOTIDE SEQUENCE</scope>
</reference>
<evidence type="ECO:0000256" key="4">
    <source>
        <dbReference type="ARBA" id="ARBA00023134"/>
    </source>
</evidence>
<keyword evidence="3" id="KW-0460">Magnesium</keyword>
<accession>A0A8X6QRV5</accession>
<evidence type="ECO:0000256" key="2">
    <source>
        <dbReference type="ARBA" id="ARBA00022741"/>
    </source>
</evidence>
<keyword evidence="4" id="KW-0342">GTP-binding</keyword>
<name>A0A8X6QRV5_NEPPI</name>
<organism evidence="6 7">
    <name type="scientific">Nephila pilipes</name>
    <name type="common">Giant wood spider</name>
    <name type="synonym">Nephila maculata</name>
    <dbReference type="NCBI Taxonomy" id="299642"/>
    <lineage>
        <taxon>Eukaryota</taxon>
        <taxon>Metazoa</taxon>
        <taxon>Ecdysozoa</taxon>
        <taxon>Arthropoda</taxon>
        <taxon>Chelicerata</taxon>
        <taxon>Arachnida</taxon>
        <taxon>Araneae</taxon>
        <taxon>Araneomorphae</taxon>
        <taxon>Entelegynae</taxon>
        <taxon>Araneoidea</taxon>
        <taxon>Nephilidae</taxon>
        <taxon>Nephila</taxon>
    </lineage>
</organism>
<evidence type="ECO:0000256" key="1">
    <source>
        <dbReference type="ARBA" id="ARBA00022723"/>
    </source>
</evidence>
<keyword evidence="2" id="KW-0547">Nucleotide-binding</keyword>
<protein>
    <submittedName>
        <fullName evidence="6">GTP-binding protein 8</fullName>
    </submittedName>
</protein>
<evidence type="ECO:0000259" key="5">
    <source>
        <dbReference type="PROSITE" id="PS51706"/>
    </source>
</evidence>
<sequence>MQTSEVVDVILMGRSNAGKSSLLKAIFRNVPDLLIKTSKRPGHTQTAQFFQIGSKLCIVDMPGYGYHQPEWIEDVLESCIKRKNCVRTFLLIDSKVGFLESDEVALDMLESFRVPYAIVMTKIDKTTDSRLLRNILHLKNVKKSSVYCYAQPFM</sequence>
<gene>
    <name evidence="6" type="primary">GTPBP8</name>
    <name evidence="6" type="ORF">NPIL_589581</name>
</gene>
<dbReference type="Proteomes" id="UP000887013">
    <property type="component" value="Unassembled WGS sequence"/>
</dbReference>
<feature type="domain" description="EngB-type G" evidence="5">
    <location>
        <begin position="5"/>
        <end position="154"/>
    </location>
</feature>
<dbReference type="InterPro" id="IPR006073">
    <property type="entry name" value="GTP-bd"/>
</dbReference>
<evidence type="ECO:0000313" key="7">
    <source>
        <dbReference type="Proteomes" id="UP000887013"/>
    </source>
</evidence>
<dbReference type="SUPFAM" id="SSF52540">
    <property type="entry name" value="P-loop containing nucleoside triphosphate hydrolases"/>
    <property type="match status" value="1"/>
</dbReference>
<dbReference type="InterPro" id="IPR052279">
    <property type="entry name" value="EngB_GTPase"/>
</dbReference>
<keyword evidence="1" id="KW-0479">Metal-binding</keyword>
<dbReference type="InterPro" id="IPR030393">
    <property type="entry name" value="G_ENGB_dom"/>
</dbReference>
<dbReference type="GO" id="GO:0005739">
    <property type="term" value="C:mitochondrion"/>
    <property type="evidence" value="ECO:0007669"/>
    <property type="project" value="TreeGrafter"/>
</dbReference>
<feature type="non-terminal residue" evidence="6">
    <location>
        <position position="1"/>
    </location>
</feature>
<evidence type="ECO:0000313" key="6">
    <source>
        <dbReference type="EMBL" id="GFU28611.1"/>
    </source>
</evidence>
<dbReference type="Pfam" id="PF01926">
    <property type="entry name" value="MMR_HSR1"/>
    <property type="match status" value="1"/>
</dbReference>
<dbReference type="OrthoDB" id="391988at2759"/>
<dbReference type="PANTHER" id="PTHR46498:SF1">
    <property type="entry name" value="GTP-BINDING PROTEIN 8"/>
    <property type="match status" value="1"/>
</dbReference>
<dbReference type="GO" id="GO:0046872">
    <property type="term" value="F:metal ion binding"/>
    <property type="evidence" value="ECO:0007669"/>
    <property type="project" value="UniProtKB-KW"/>
</dbReference>
<comment type="caution">
    <text evidence="6">The sequence shown here is derived from an EMBL/GenBank/DDBJ whole genome shotgun (WGS) entry which is preliminary data.</text>
</comment>
<dbReference type="Gene3D" id="3.40.50.300">
    <property type="entry name" value="P-loop containing nucleotide triphosphate hydrolases"/>
    <property type="match status" value="1"/>
</dbReference>
<evidence type="ECO:0000256" key="3">
    <source>
        <dbReference type="ARBA" id="ARBA00022842"/>
    </source>
</evidence>